<dbReference type="GO" id="GO:0009245">
    <property type="term" value="P:lipid A biosynthetic process"/>
    <property type="evidence" value="ECO:0007669"/>
    <property type="project" value="TreeGrafter"/>
</dbReference>
<dbReference type="PANTHER" id="PTHR31302">
    <property type="entry name" value="TRANSMEMBRANE PROTEIN WITH METALLOPHOSPHOESTERASE DOMAIN-RELATED"/>
    <property type="match status" value="1"/>
</dbReference>
<dbReference type="OrthoDB" id="9780884at2"/>
<protein>
    <submittedName>
        <fullName evidence="4">Metallophosphoesterase</fullName>
    </submittedName>
</protein>
<keyword evidence="7" id="KW-1185">Reference proteome</keyword>
<dbReference type="EMBL" id="CP080764">
    <property type="protein sequence ID" value="QYY44074.1"/>
    <property type="molecule type" value="Genomic_DNA"/>
</dbReference>
<dbReference type="InterPro" id="IPR051158">
    <property type="entry name" value="Metallophosphoesterase_sf"/>
</dbReference>
<dbReference type="GO" id="GO:0046872">
    <property type="term" value="F:metal ion binding"/>
    <property type="evidence" value="ECO:0007669"/>
    <property type="project" value="UniProtKB-KW"/>
</dbReference>
<organism evidence="5 6">
    <name type="scientific">Aneurinibacillus thermoaerophilus</name>
    <dbReference type="NCBI Taxonomy" id="143495"/>
    <lineage>
        <taxon>Bacteria</taxon>
        <taxon>Bacillati</taxon>
        <taxon>Bacillota</taxon>
        <taxon>Bacilli</taxon>
        <taxon>Bacillales</taxon>
        <taxon>Paenibacillaceae</taxon>
        <taxon>Aneurinibacillus group</taxon>
        <taxon>Aneurinibacillus</taxon>
    </lineage>
</organism>
<evidence type="ECO:0000256" key="1">
    <source>
        <dbReference type="ARBA" id="ARBA00022723"/>
    </source>
</evidence>
<name>A0A1G8BJF1_ANETH</name>
<dbReference type="Pfam" id="PF00149">
    <property type="entry name" value="Metallophos"/>
    <property type="match status" value="1"/>
</dbReference>
<reference evidence="4 7" key="2">
    <citation type="submission" date="2021-08" db="EMBL/GenBank/DDBJ databases">
        <title>Complete genome sequence of the strain Aneurinibacillus thermoaerophilus CCM 8960.</title>
        <authorList>
            <person name="Musilova J."/>
            <person name="Kourilova X."/>
            <person name="Pernicova I."/>
            <person name="Bezdicek M."/>
            <person name="Lengerova M."/>
            <person name="Obruca S."/>
            <person name="Sedlar K."/>
        </authorList>
    </citation>
    <scope>NUCLEOTIDE SEQUENCE [LARGE SCALE GENOMIC DNA]</scope>
    <source>
        <strain evidence="4 7">CCM 8960</strain>
    </source>
</reference>
<evidence type="ECO:0000313" key="6">
    <source>
        <dbReference type="Proteomes" id="UP000198956"/>
    </source>
</evidence>
<proteinExistence type="predicted"/>
<feature type="domain" description="Calcineurin-like phosphoesterase" evidence="3">
    <location>
        <begin position="44"/>
        <end position="207"/>
    </location>
</feature>
<evidence type="ECO:0000313" key="7">
    <source>
        <dbReference type="Proteomes" id="UP000826616"/>
    </source>
</evidence>
<evidence type="ECO:0000313" key="4">
    <source>
        <dbReference type="EMBL" id="QYY44074.1"/>
    </source>
</evidence>
<reference evidence="5 6" key="1">
    <citation type="submission" date="2016-10" db="EMBL/GenBank/DDBJ databases">
        <authorList>
            <person name="de Groot N.N."/>
        </authorList>
    </citation>
    <scope>NUCLEOTIDE SEQUENCE [LARGE SCALE GENOMIC DNA]</scope>
    <source>
        <strain evidence="5 6">L 420-91</strain>
    </source>
</reference>
<dbReference type="GeneID" id="97141269"/>
<accession>A0A1G8BJF1</accession>
<dbReference type="InterPro" id="IPR004843">
    <property type="entry name" value="Calcineurin-like_PHP"/>
</dbReference>
<gene>
    <name evidence="4" type="ORF">K3F53_07800</name>
    <name evidence="5" type="ORF">SAMN04489735_10204</name>
</gene>
<dbReference type="GO" id="GO:0016020">
    <property type="term" value="C:membrane"/>
    <property type="evidence" value="ECO:0007669"/>
    <property type="project" value="GOC"/>
</dbReference>
<keyword evidence="1" id="KW-0479">Metal-binding</keyword>
<evidence type="ECO:0000256" key="2">
    <source>
        <dbReference type="ARBA" id="ARBA00022801"/>
    </source>
</evidence>
<dbReference type="InterPro" id="IPR029052">
    <property type="entry name" value="Metallo-depent_PP-like"/>
</dbReference>
<dbReference type="Gene3D" id="3.60.21.10">
    <property type="match status" value="1"/>
</dbReference>
<dbReference type="RefSeq" id="WP_091260662.1">
    <property type="nucleotide sequence ID" value="NZ_CP080764.1"/>
</dbReference>
<sequence>MLIITFILLLGLFFGIRRAYRNTFDVQVQKVEIPLDLPQNKEINILHLSDMHLENLSITPQTLYEKVKDLNIDLIALTGDQLERQKNIQPFMEYIKVLKQLNAPLGIYVVFGNHDYLLHKHHLELFRKTLESHGCIVLQNENRVLQLGDTVLNIIGIDDFSTRRSNIAKSYEGVKTGINLVLTHDPNVVLHMDDVPYDYLLSGHFHGGQIHWPKPYHLVKMGKLARMKIIKGLHYRNGKPYYISEGLGQTGVNIRTGCRPEITLHTLKGKESEKITRAS</sequence>
<evidence type="ECO:0000259" key="3">
    <source>
        <dbReference type="Pfam" id="PF00149"/>
    </source>
</evidence>
<dbReference type="EMBL" id="FNDE01000020">
    <property type="protein sequence ID" value="SDH33194.1"/>
    <property type="molecule type" value="Genomic_DNA"/>
</dbReference>
<dbReference type="PANTHER" id="PTHR31302:SF31">
    <property type="entry name" value="PHOSPHODIESTERASE YAEI"/>
    <property type="match status" value="1"/>
</dbReference>
<dbReference type="Proteomes" id="UP000826616">
    <property type="component" value="Chromosome"/>
</dbReference>
<dbReference type="SUPFAM" id="SSF56300">
    <property type="entry name" value="Metallo-dependent phosphatases"/>
    <property type="match status" value="1"/>
</dbReference>
<dbReference type="Proteomes" id="UP000198956">
    <property type="component" value="Unassembled WGS sequence"/>
</dbReference>
<dbReference type="GO" id="GO:0008758">
    <property type="term" value="F:UDP-2,3-diacylglucosamine hydrolase activity"/>
    <property type="evidence" value="ECO:0007669"/>
    <property type="project" value="TreeGrafter"/>
</dbReference>
<keyword evidence="2" id="KW-0378">Hydrolase</keyword>
<dbReference type="AlphaFoldDB" id="A0A1G8BJF1"/>
<evidence type="ECO:0000313" key="5">
    <source>
        <dbReference type="EMBL" id="SDH33194.1"/>
    </source>
</evidence>